<keyword evidence="2" id="KW-0732">Signal</keyword>
<proteinExistence type="predicted"/>
<evidence type="ECO:0000313" key="3">
    <source>
        <dbReference type="EMBL" id="USQ77171.1"/>
    </source>
</evidence>
<feature type="compositionally biased region" description="Low complexity" evidence="1">
    <location>
        <begin position="42"/>
        <end position="53"/>
    </location>
</feature>
<keyword evidence="4" id="KW-1185">Reference proteome</keyword>
<evidence type="ECO:0000256" key="1">
    <source>
        <dbReference type="SAM" id="MobiDB-lite"/>
    </source>
</evidence>
<dbReference type="EMBL" id="CP099490">
    <property type="protein sequence ID" value="USQ77171.1"/>
    <property type="molecule type" value="Genomic_DNA"/>
</dbReference>
<dbReference type="InterPro" id="IPR051200">
    <property type="entry name" value="Host-pathogen_enzymatic-act"/>
</dbReference>
<gene>
    <name evidence="3" type="ORF">NF557_04450</name>
</gene>
<dbReference type="PROSITE" id="PS51257">
    <property type="entry name" value="PROKAR_LIPOPROTEIN"/>
    <property type="match status" value="1"/>
</dbReference>
<dbReference type="SUPFAM" id="SSF50969">
    <property type="entry name" value="YVTN repeat-like/Quinoprotein amine dehydrogenase"/>
    <property type="match status" value="1"/>
</dbReference>
<dbReference type="PANTHER" id="PTHR47197">
    <property type="entry name" value="PROTEIN NIRF"/>
    <property type="match status" value="1"/>
</dbReference>
<dbReference type="PANTHER" id="PTHR47197:SF3">
    <property type="entry name" value="DIHYDRO-HEME D1 DEHYDROGENASE"/>
    <property type="match status" value="1"/>
</dbReference>
<dbReference type="Gene3D" id="2.130.10.10">
    <property type="entry name" value="YVTN repeat-like/Quinoprotein amine dehydrogenase"/>
    <property type="match status" value="1"/>
</dbReference>
<reference evidence="3" key="1">
    <citation type="submission" date="2022-06" db="EMBL/GenBank/DDBJ databases">
        <title>Ornithinimicrobium JY.X270.</title>
        <authorList>
            <person name="Huang Y."/>
        </authorList>
    </citation>
    <scope>NUCLEOTIDE SEQUENCE</scope>
    <source>
        <strain evidence="3">JY.X270</strain>
    </source>
</reference>
<dbReference type="Proteomes" id="UP001056535">
    <property type="component" value="Chromosome"/>
</dbReference>
<evidence type="ECO:0000256" key="2">
    <source>
        <dbReference type="SAM" id="SignalP"/>
    </source>
</evidence>
<name>A0ABY4YK43_9MICO</name>
<dbReference type="RefSeq" id="WP_252622026.1">
    <property type="nucleotide sequence ID" value="NZ_CP099490.1"/>
</dbReference>
<dbReference type="InterPro" id="IPR011044">
    <property type="entry name" value="Quino_amine_DH_bsu"/>
</dbReference>
<dbReference type="InterPro" id="IPR015943">
    <property type="entry name" value="WD40/YVTN_repeat-like_dom_sf"/>
</dbReference>
<feature type="signal peptide" evidence="2">
    <location>
        <begin position="1"/>
        <end position="33"/>
    </location>
</feature>
<sequence>MQVRREAQFVRRRRAVAAGATLAIAAGSLTACMALGGDDEPAAPTASGATTAPGDDDAAAESGSVQDGFTQGTGGSEGDAAATTTQAPDGPVAAPPAIPSDESFMERVDYITGGITPKSVVASNTGLVIANNMMYSHTSTVYDAESRELVATLSDTIVPEEFGVEGHPGTAQGSPVEAAWTDDGKFAYVSQYTMYGQNFGVEGFDNCTPASGVGPSFLYRFNAELMEWDQVIKVGAVPKYVDITPDQQTILVSNWCDSTISVVDRESAQEVKTIPIAAAPRGIEVLPDNRTAYVAAMYADKLFKVDLETGESEVMMETGRKPRHLNLSADGKFLFMAVSGNDTIYKIDTETEEIVDQVVSGREPRSMILSSDGTALYVVNYYEPSVAKISTDDMEVLQKEPTDANPIGITYEPITHSVWVACYGGSIYVFDDTLATDPDV</sequence>
<feature type="region of interest" description="Disordered" evidence="1">
    <location>
        <begin position="42"/>
        <end position="100"/>
    </location>
</feature>
<protein>
    <submittedName>
        <fullName evidence="3">YncE family protein</fullName>
    </submittedName>
</protein>
<evidence type="ECO:0000313" key="4">
    <source>
        <dbReference type="Proteomes" id="UP001056535"/>
    </source>
</evidence>
<feature type="chain" id="PRO_5045228566" evidence="2">
    <location>
        <begin position="34"/>
        <end position="440"/>
    </location>
</feature>
<accession>A0ABY4YK43</accession>
<organism evidence="3 4">
    <name type="scientific">Ornithinimicrobium cryptoxanthini</name>
    <dbReference type="NCBI Taxonomy" id="2934161"/>
    <lineage>
        <taxon>Bacteria</taxon>
        <taxon>Bacillati</taxon>
        <taxon>Actinomycetota</taxon>
        <taxon>Actinomycetes</taxon>
        <taxon>Micrococcales</taxon>
        <taxon>Ornithinimicrobiaceae</taxon>
        <taxon>Ornithinimicrobium</taxon>
    </lineage>
</organism>